<evidence type="ECO:0000313" key="1">
    <source>
        <dbReference type="EMBL" id="KAK5636863.1"/>
    </source>
</evidence>
<proteinExistence type="predicted"/>
<dbReference type="Proteomes" id="UP001305414">
    <property type="component" value="Unassembled WGS sequence"/>
</dbReference>
<evidence type="ECO:0000313" key="2">
    <source>
        <dbReference type="Proteomes" id="UP001305414"/>
    </source>
</evidence>
<dbReference type="AlphaFoldDB" id="A0AAN7ZEY0"/>
<comment type="caution">
    <text evidence="1">The sequence shown here is derived from an EMBL/GenBank/DDBJ whole genome shotgun (WGS) entry which is preliminary data.</text>
</comment>
<organism evidence="1 2">
    <name type="scientific">Xylaria bambusicola</name>
    <dbReference type="NCBI Taxonomy" id="326684"/>
    <lineage>
        <taxon>Eukaryota</taxon>
        <taxon>Fungi</taxon>
        <taxon>Dikarya</taxon>
        <taxon>Ascomycota</taxon>
        <taxon>Pezizomycotina</taxon>
        <taxon>Sordariomycetes</taxon>
        <taxon>Xylariomycetidae</taxon>
        <taxon>Xylariales</taxon>
        <taxon>Xylariaceae</taxon>
        <taxon>Xylaria</taxon>
    </lineage>
</organism>
<accession>A0AAN7ZEY0</accession>
<name>A0AAN7ZEY0_9PEZI</name>
<keyword evidence="2" id="KW-1185">Reference proteome</keyword>
<reference evidence="1 2" key="1">
    <citation type="submission" date="2023-10" db="EMBL/GenBank/DDBJ databases">
        <title>Draft genome sequence of Xylaria bambusicola isolate GMP-LS, the root and basal stem rot pathogen of sugarcane in Indonesia.</title>
        <authorList>
            <person name="Selvaraj P."/>
            <person name="Muralishankar V."/>
            <person name="Muruganantham S."/>
            <person name="Sp S."/>
            <person name="Haryani S."/>
            <person name="Lau K.J.X."/>
            <person name="Naqvi N.I."/>
        </authorList>
    </citation>
    <scope>NUCLEOTIDE SEQUENCE [LARGE SCALE GENOMIC DNA]</scope>
    <source>
        <strain evidence="1">GMP-LS</strain>
    </source>
</reference>
<protein>
    <submittedName>
        <fullName evidence="1">Uncharacterized protein</fullName>
    </submittedName>
</protein>
<dbReference type="EMBL" id="JAWHQM010000081">
    <property type="protein sequence ID" value="KAK5636863.1"/>
    <property type="molecule type" value="Genomic_DNA"/>
</dbReference>
<sequence>MSSASKFSIPSTTPPAAPTSKAISAISSAAAAKLIIAIASARTKGITHIFIGPNIVPSSSSSPFRHRHLTLGHRFLHIQILIPAGMSPFLARFTIGTEASEIAQAQLPSHMSLAAIRAERAEAAVVVWARREFGQRVDVQVQTLVAVGAVPVAHEEVAFGHLAQVIFVQELASFALFAEGAQPVLAYEGVVRGGVGAAGGGRGGVGGVCVRALRA</sequence>
<gene>
    <name evidence="1" type="ORF">RRF57_012575</name>
</gene>